<proteinExistence type="predicted"/>
<accession>A0AAD7ES29</accession>
<sequence length="158" mass="17949">MTNAEGSGSTANLKAQKRAECNEKARLRMARKHAELVLRPAEEQQLAAERSRAYQATYREKFVTPWGYNSLKLSVVDRHRDDLQACEAKRRAALYLKCYGAEAYALYLKAWRQRKCNSAAKRAGSSFDLCDLPYGFGYHPEENDGIIGRTLIPACYFC</sequence>
<reference evidence="1" key="1">
    <citation type="submission" date="2023-03" db="EMBL/GenBank/DDBJ databases">
        <title>Massive genome expansion in bonnet fungi (Mycena s.s.) driven by repeated elements and novel gene families across ecological guilds.</title>
        <authorList>
            <consortium name="Lawrence Berkeley National Laboratory"/>
            <person name="Harder C.B."/>
            <person name="Miyauchi S."/>
            <person name="Viragh M."/>
            <person name="Kuo A."/>
            <person name="Thoen E."/>
            <person name="Andreopoulos B."/>
            <person name="Lu D."/>
            <person name="Skrede I."/>
            <person name="Drula E."/>
            <person name="Henrissat B."/>
            <person name="Morin E."/>
            <person name="Kohler A."/>
            <person name="Barry K."/>
            <person name="LaButti K."/>
            <person name="Morin E."/>
            <person name="Salamov A."/>
            <person name="Lipzen A."/>
            <person name="Mereny Z."/>
            <person name="Hegedus B."/>
            <person name="Baldrian P."/>
            <person name="Stursova M."/>
            <person name="Weitz H."/>
            <person name="Taylor A."/>
            <person name="Grigoriev I.V."/>
            <person name="Nagy L.G."/>
            <person name="Martin F."/>
            <person name="Kauserud H."/>
        </authorList>
    </citation>
    <scope>NUCLEOTIDE SEQUENCE</scope>
    <source>
        <strain evidence="1">CBHHK002</strain>
    </source>
</reference>
<protein>
    <submittedName>
        <fullName evidence="1">Uncharacterized protein</fullName>
    </submittedName>
</protein>
<comment type="caution">
    <text evidence="1">The sequence shown here is derived from an EMBL/GenBank/DDBJ whole genome shotgun (WGS) entry which is preliminary data.</text>
</comment>
<keyword evidence="2" id="KW-1185">Reference proteome</keyword>
<evidence type="ECO:0000313" key="2">
    <source>
        <dbReference type="Proteomes" id="UP001218218"/>
    </source>
</evidence>
<gene>
    <name evidence="1" type="ORF">DFH08DRAFT_960676</name>
</gene>
<organism evidence="1 2">
    <name type="scientific">Mycena albidolilacea</name>
    <dbReference type="NCBI Taxonomy" id="1033008"/>
    <lineage>
        <taxon>Eukaryota</taxon>
        <taxon>Fungi</taxon>
        <taxon>Dikarya</taxon>
        <taxon>Basidiomycota</taxon>
        <taxon>Agaricomycotina</taxon>
        <taxon>Agaricomycetes</taxon>
        <taxon>Agaricomycetidae</taxon>
        <taxon>Agaricales</taxon>
        <taxon>Marasmiineae</taxon>
        <taxon>Mycenaceae</taxon>
        <taxon>Mycena</taxon>
    </lineage>
</organism>
<dbReference type="EMBL" id="JARIHO010000019">
    <property type="protein sequence ID" value="KAJ7347336.1"/>
    <property type="molecule type" value="Genomic_DNA"/>
</dbReference>
<name>A0AAD7ES29_9AGAR</name>
<dbReference type="Proteomes" id="UP001218218">
    <property type="component" value="Unassembled WGS sequence"/>
</dbReference>
<evidence type="ECO:0000313" key="1">
    <source>
        <dbReference type="EMBL" id="KAJ7347336.1"/>
    </source>
</evidence>
<dbReference type="AlphaFoldDB" id="A0AAD7ES29"/>